<keyword evidence="1" id="KW-0812">Transmembrane</keyword>
<feature type="transmembrane region" description="Helical" evidence="1">
    <location>
        <begin position="24"/>
        <end position="45"/>
    </location>
</feature>
<dbReference type="RefSeq" id="WP_320943988.1">
    <property type="nucleotide sequence ID" value="NZ_BAABEU010000007.1"/>
</dbReference>
<keyword evidence="1" id="KW-0472">Membrane</keyword>
<evidence type="ECO:0000256" key="1">
    <source>
        <dbReference type="SAM" id="Phobius"/>
    </source>
</evidence>
<keyword evidence="1" id="KW-1133">Transmembrane helix</keyword>
<name>A0ABZ0SPK2_9MICO</name>
<keyword evidence="3" id="KW-1185">Reference proteome</keyword>
<evidence type="ECO:0000313" key="2">
    <source>
        <dbReference type="EMBL" id="WPR91287.1"/>
    </source>
</evidence>
<dbReference type="EMBL" id="CP139368">
    <property type="protein sequence ID" value="WPR91287.1"/>
    <property type="molecule type" value="Genomic_DNA"/>
</dbReference>
<proteinExistence type="predicted"/>
<evidence type="ECO:0008006" key="4">
    <source>
        <dbReference type="Google" id="ProtNLM"/>
    </source>
</evidence>
<evidence type="ECO:0000313" key="3">
    <source>
        <dbReference type="Proteomes" id="UP001323798"/>
    </source>
</evidence>
<gene>
    <name evidence="2" type="ORF">SM116_08405</name>
</gene>
<accession>A0ABZ0SPK2</accession>
<sequence>MSIATLIAFAAAEAGHSGNVMLETVMYPIIAISTFALLALVTSSYRHVSNRHANKAEAYARAHADELQQTGHGH</sequence>
<organism evidence="2 3">
    <name type="scientific">Microbacterium rhizosphaerae</name>
    <dbReference type="NCBI Taxonomy" id="1678237"/>
    <lineage>
        <taxon>Bacteria</taxon>
        <taxon>Bacillati</taxon>
        <taxon>Actinomycetota</taxon>
        <taxon>Actinomycetes</taxon>
        <taxon>Micrococcales</taxon>
        <taxon>Microbacteriaceae</taxon>
        <taxon>Microbacterium</taxon>
    </lineage>
</organism>
<reference evidence="2 3" key="1">
    <citation type="submission" date="2023-11" db="EMBL/GenBank/DDBJ databases">
        <title>Genome sequence of Microbacterium rhizosphaerae KACC 19337.</title>
        <authorList>
            <person name="Choi H."/>
            <person name="Kim S."/>
            <person name="Kim Y."/>
            <person name="Kwon S.-W."/>
            <person name="Heo J."/>
        </authorList>
    </citation>
    <scope>NUCLEOTIDE SEQUENCE [LARGE SCALE GENOMIC DNA]</scope>
    <source>
        <strain evidence="2 3">KACC 19337</strain>
    </source>
</reference>
<dbReference type="Proteomes" id="UP001323798">
    <property type="component" value="Chromosome"/>
</dbReference>
<protein>
    <recommendedName>
        <fullName evidence="4">4-hydroxybenzoate polyprenyltransferase</fullName>
    </recommendedName>
</protein>